<keyword evidence="4" id="KW-1185">Reference proteome</keyword>
<evidence type="ECO:0000313" key="3">
    <source>
        <dbReference type="EMBL" id="ORY03037.1"/>
    </source>
</evidence>
<dbReference type="Pfam" id="PF00109">
    <property type="entry name" value="ketoacyl-synt"/>
    <property type="match status" value="1"/>
</dbReference>
<dbReference type="OrthoDB" id="329835at2759"/>
<accession>A0A1Y1YZB6</accession>
<name>A0A1Y1YZB6_9PLEO</name>
<dbReference type="SMART" id="SM00825">
    <property type="entry name" value="PKS_KS"/>
    <property type="match status" value="1"/>
</dbReference>
<dbReference type="EMBL" id="MCFA01000151">
    <property type="protein sequence ID" value="ORY03037.1"/>
    <property type="molecule type" value="Genomic_DNA"/>
</dbReference>
<comment type="similarity">
    <text evidence="1">Belongs to the thiolase-like superfamily. Beta-ketoacyl-ACP synthases family.</text>
</comment>
<dbReference type="InterPro" id="IPR016039">
    <property type="entry name" value="Thiolase-like"/>
</dbReference>
<dbReference type="STRING" id="1231657.A0A1Y1YZB6"/>
<dbReference type="PANTHER" id="PTHR43775">
    <property type="entry name" value="FATTY ACID SYNTHASE"/>
    <property type="match status" value="1"/>
</dbReference>
<dbReference type="InterPro" id="IPR020841">
    <property type="entry name" value="PKS_Beta-ketoAc_synthase_dom"/>
</dbReference>
<dbReference type="Pfam" id="PF02801">
    <property type="entry name" value="Ketoacyl-synt_C"/>
    <property type="match status" value="1"/>
</dbReference>
<dbReference type="Gene3D" id="3.40.47.10">
    <property type="match status" value="1"/>
</dbReference>
<dbReference type="CDD" id="cd00833">
    <property type="entry name" value="PKS"/>
    <property type="match status" value="1"/>
</dbReference>
<proteinExistence type="inferred from homology"/>
<reference evidence="3 4" key="1">
    <citation type="submission" date="2016-07" db="EMBL/GenBank/DDBJ databases">
        <title>Pervasive Adenine N6-methylation of Active Genes in Fungi.</title>
        <authorList>
            <consortium name="DOE Joint Genome Institute"/>
            <person name="Mondo S.J."/>
            <person name="Dannebaum R.O."/>
            <person name="Kuo R.C."/>
            <person name="Labutti K."/>
            <person name="Haridas S."/>
            <person name="Kuo A."/>
            <person name="Salamov A."/>
            <person name="Ahrendt S.R."/>
            <person name="Lipzen A."/>
            <person name="Sullivan W."/>
            <person name="Andreopoulos W.B."/>
            <person name="Clum A."/>
            <person name="Lindquist E."/>
            <person name="Daum C."/>
            <person name="Ramamoorthy G.K."/>
            <person name="Gryganskyi A."/>
            <person name="Culley D."/>
            <person name="Magnuson J.K."/>
            <person name="James T.Y."/>
            <person name="O'Malley M.A."/>
            <person name="Stajich J.E."/>
            <person name="Spatafora J.W."/>
            <person name="Visel A."/>
            <person name="Grigoriev I.V."/>
        </authorList>
    </citation>
    <scope>NUCLEOTIDE SEQUENCE [LARGE SCALE GENOMIC DNA]</scope>
    <source>
        <strain evidence="3 4">CBS 115471</strain>
    </source>
</reference>
<organism evidence="3 4">
    <name type="scientific">Clohesyomyces aquaticus</name>
    <dbReference type="NCBI Taxonomy" id="1231657"/>
    <lineage>
        <taxon>Eukaryota</taxon>
        <taxon>Fungi</taxon>
        <taxon>Dikarya</taxon>
        <taxon>Ascomycota</taxon>
        <taxon>Pezizomycotina</taxon>
        <taxon>Dothideomycetes</taxon>
        <taxon>Pleosporomycetidae</taxon>
        <taxon>Pleosporales</taxon>
        <taxon>Lindgomycetaceae</taxon>
        <taxon>Clohesyomyces</taxon>
    </lineage>
</organism>
<dbReference type="GO" id="GO:0004312">
    <property type="term" value="F:fatty acid synthase activity"/>
    <property type="evidence" value="ECO:0007669"/>
    <property type="project" value="TreeGrafter"/>
</dbReference>
<dbReference type="InterPro" id="IPR050091">
    <property type="entry name" value="PKS_NRPS_Biosynth_Enz"/>
</dbReference>
<evidence type="ECO:0000313" key="4">
    <source>
        <dbReference type="Proteomes" id="UP000193144"/>
    </source>
</evidence>
<dbReference type="SUPFAM" id="SSF53901">
    <property type="entry name" value="Thiolase-like"/>
    <property type="match status" value="1"/>
</dbReference>
<dbReference type="InterPro" id="IPR014031">
    <property type="entry name" value="Ketoacyl_synth_C"/>
</dbReference>
<sequence length="382" mass="41488">MGSESQSESSELSLEPIAIVGMGRFSICPGCHLPGGISSPSHMWDLLSQKRTGWREFTPDRINLDGYYHPDCNRPGSLHTRRATLLDKDPRCIDHSFLGLKEAEVATTDPNQQILLEVVYEAFESAAEPWEKFAGSKTRVFIGNFNTDHSTSQMFDIDFAQHYTTIGGSASILSKIVNHVFNLRGPCNNNITIDTACSSSMYAIQMAVMSIRNGDWDVAIVGGRNLILSPQMQQMTASLGALSATSTSHAFDSFADGYGRGKGFDSKYAIRALIRGTAVNSNSRKAGISHPGIKGQEALIQSAYANAKLPTADTGYFECHGTRTPVRDAVEVAAIRKVFAAHRKSPLLIRSVKTNLRHSESVSGITGIIECVPKLALPGSYV</sequence>
<gene>
    <name evidence="3" type="ORF">BCR34DRAFT_635539</name>
</gene>
<dbReference type="PANTHER" id="PTHR43775:SF50">
    <property type="entry name" value="HIGHLY REDUCING POLYKETIDE SYNTHASE SRDA"/>
    <property type="match status" value="1"/>
</dbReference>
<dbReference type="GO" id="GO:0006633">
    <property type="term" value="P:fatty acid biosynthetic process"/>
    <property type="evidence" value="ECO:0007669"/>
    <property type="project" value="TreeGrafter"/>
</dbReference>
<evidence type="ECO:0000259" key="2">
    <source>
        <dbReference type="PROSITE" id="PS52004"/>
    </source>
</evidence>
<keyword evidence="1" id="KW-0808">Transferase</keyword>
<feature type="domain" description="Ketosynthase family 3 (KS3)" evidence="2">
    <location>
        <begin position="21"/>
        <end position="382"/>
    </location>
</feature>
<dbReference type="AlphaFoldDB" id="A0A1Y1YZB6"/>
<dbReference type="InterPro" id="IPR014030">
    <property type="entry name" value="Ketoacyl_synth_N"/>
</dbReference>
<protein>
    <submittedName>
        <fullName evidence="3">Thiolase-like protein</fullName>
    </submittedName>
</protein>
<dbReference type="GO" id="GO:0044550">
    <property type="term" value="P:secondary metabolite biosynthetic process"/>
    <property type="evidence" value="ECO:0007669"/>
    <property type="project" value="TreeGrafter"/>
</dbReference>
<dbReference type="Proteomes" id="UP000193144">
    <property type="component" value="Unassembled WGS sequence"/>
</dbReference>
<comment type="caution">
    <text evidence="3">The sequence shown here is derived from an EMBL/GenBank/DDBJ whole genome shotgun (WGS) entry which is preliminary data.</text>
</comment>
<dbReference type="PROSITE" id="PS52004">
    <property type="entry name" value="KS3_2"/>
    <property type="match status" value="1"/>
</dbReference>
<evidence type="ECO:0000256" key="1">
    <source>
        <dbReference type="RuleBase" id="RU003694"/>
    </source>
</evidence>